<dbReference type="InterPro" id="IPR037151">
    <property type="entry name" value="AlkB-like_sf"/>
</dbReference>
<organism evidence="8 9">
    <name type="scientific">Cryptococcus amylolentus CBS 6039</name>
    <dbReference type="NCBI Taxonomy" id="1295533"/>
    <lineage>
        <taxon>Eukaryota</taxon>
        <taxon>Fungi</taxon>
        <taxon>Dikarya</taxon>
        <taxon>Basidiomycota</taxon>
        <taxon>Agaricomycotina</taxon>
        <taxon>Tremellomycetes</taxon>
        <taxon>Tremellales</taxon>
        <taxon>Cryptococcaceae</taxon>
        <taxon>Cryptococcus</taxon>
    </lineage>
</organism>
<protein>
    <submittedName>
        <fullName evidence="8">Alkylated DNA repair protein AlkB</fullName>
    </submittedName>
</protein>
<dbReference type="PANTHER" id="PTHR16557">
    <property type="entry name" value="ALKYLATED DNA REPAIR PROTEIN ALKB-RELATED"/>
    <property type="match status" value="1"/>
</dbReference>
<evidence type="ECO:0000256" key="4">
    <source>
        <dbReference type="ARBA" id="ARBA00023004"/>
    </source>
</evidence>
<dbReference type="RefSeq" id="XP_018993140.1">
    <property type="nucleotide sequence ID" value="XM_019139197.1"/>
</dbReference>
<feature type="binding site" evidence="5">
    <location>
        <position position="318"/>
    </location>
    <ligand>
        <name>Fe cation</name>
        <dbReference type="ChEBI" id="CHEBI:24875"/>
        <note>catalytic</note>
    </ligand>
</feature>
<dbReference type="Pfam" id="PF13532">
    <property type="entry name" value="2OG-FeII_Oxy_2"/>
    <property type="match status" value="1"/>
</dbReference>
<comment type="caution">
    <text evidence="8">The sequence shown here is derived from an EMBL/GenBank/DDBJ whole genome shotgun (WGS) entry which is preliminary data.</text>
</comment>
<evidence type="ECO:0000313" key="9">
    <source>
        <dbReference type="Proteomes" id="UP000094065"/>
    </source>
</evidence>
<proteinExistence type="predicted"/>
<feature type="binding site" evidence="5">
    <location>
        <position position="316"/>
    </location>
    <ligand>
        <name>Fe cation</name>
        <dbReference type="ChEBI" id="CHEBI:24875"/>
        <note>catalytic</note>
    </ligand>
</feature>
<name>A0A1E3HNJ7_9TREE</name>
<dbReference type="EMBL" id="AWGJ01000007">
    <property type="protein sequence ID" value="ODN77904.1"/>
    <property type="molecule type" value="Genomic_DNA"/>
</dbReference>
<keyword evidence="1 5" id="KW-0479">Metal-binding</keyword>
<reference evidence="8 9" key="1">
    <citation type="submission" date="2016-06" db="EMBL/GenBank/DDBJ databases">
        <title>Evolution of pathogenesis and genome organization in the Tremellales.</title>
        <authorList>
            <person name="Cuomo C."/>
            <person name="Litvintseva A."/>
            <person name="Heitman J."/>
            <person name="Chen Y."/>
            <person name="Sun S."/>
            <person name="Springer D."/>
            <person name="Dromer F."/>
            <person name="Young S."/>
            <person name="Zeng Q."/>
            <person name="Chapman S."/>
            <person name="Gujja S."/>
            <person name="Saif S."/>
            <person name="Birren B."/>
        </authorList>
    </citation>
    <scope>NUCLEOTIDE SEQUENCE [LARGE SCALE GENOMIC DNA]</scope>
    <source>
        <strain evidence="8 9">CBS 6039</strain>
    </source>
</reference>
<dbReference type="Proteomes" id="UP000094065">
    <property type="component" value="Unassembled WGS sequence"/>
</dbReference>
<feature type="binding site" evidence="5">
    <location>
        <position position="372"/>
    </location>
    <ligand>
        <name>Fe cation</name>
        <dbReference type="ChEBI" id="CHEBI:24875"/>
        <note>catalytic</note>
    </ligand>
</feature>
<dbReference type="SUPFAM" id="SSF51197">
    <property type="entry name" value="Clavaminate synthase-like"/>
    <property type="match status" value="1"/>
</dbReference>
<dbReference type="STRING" id="1295533.A0A1E3HNJ7"/>
<feature type="domain" description="Fe2OG dioxygenase" evidence="7">
    <location>
        <begin position="298"/>
        <end position="423"/>
    </location>
</feature>
<evidence type="ECO:0000256" key="6">
    <source>
        <dbReference type="SAM" id="MobiDB-lite"/>
    </source>
</evidence>
<keyword evidence="3" id="KW-0560">Oxidoreductase</keyword>
<dbReference type="InterPro" id="IPR005123">
    <property type="entry name" value="Oxoglu/Fe-dep_dioxygenase_dom"/>
</dbReference>
<dbReference type="GO" id="GO:0005737">
    <property type="term" value="C:cytoplasm"/>
    <property type="evidence" value="ECO:0007669"/>
    <property type="project" value="TreeGrafter"/>
</dbReference>
<dbReference type="GO" id="GO:0051213">
    <property type="term" value="F:dioxygenase activity"/>
    <property type="evidence" value="ECO:0007669"/>
    <property type="project" value="UniProtKB-KW"/>
</dbReference>
<dbReference type="InterPro" id="IPR027450">
    <property type="entry name" value="AlkB-like"/>
</dbReference>
<feature type="region of interest" description="Disordered" evidence="6">
    <location>
        <begin position="60"/>
        <end position="85"/>
    </location>
</feature>
<dbReference type="Gene3D" id="2.60.120.590">
    <property type="entry name" value="Alpha-ketoglutarate-dependent dioxygenase AlkB-like"/>
    <property type="match status" value="1"/>
</dbReference>
<keyword evidence="4 5" id="KW-0408">Iron</keyword>
<evidence type="ECO:0000259" key="7">
    <source>
        <dbReference type="PROSITE" id="PS51471"/>
    </source>
</evidence>
<dbReference type="GO" id="GO:0005634">
    <property type="term" value="C:nucleus"/>
    <property type="evidence" value="ECO:0007669"/>
    <property type="project" value="TreeGrafter"/>
</dbReference>
<evidence type="ECO:0000256" key="5">
    <source>
        <dbReference type="PIRSR" id="PIRSR604574-2"/>
    </source>
</evidence>
<dbReference type="PROSITE" id="PS51471">
    <property type="entry name" value="FE2OG_OXY"/>
    <property type="match status" value="1"/>
</dbReference>
<keyword evidence="9" id="KW-1185">Reference proteome</keyword>
<dbReference type="OrthoDB" id="6614653at2759"/>
<keyword evidence="2" id="KW-0223">Dioxygenase</keyword>
<accession>A0A1E3HNJ7</accession>
<evidence type="ECO:0000256" key="2">
    <source>
        <dbReference type="ARBA" id="ARBA00022964"/>
    </source>
</evidence>
<evidence type="ECO:0000313" key="8">
    <source>
        <dbReference type="EMBL" id="ODN77904.1"/>
    </source>
</evidence>
<comment type="cofactor">
    <cofactor evidence="5">
        <name>Fe(2+)</name>
        <dbReference type="ChEBI" id="CHEBI:29033"/>
    </cofactor>
    <text evidence="5">Binds 1 Fe(2+) ion per subunit.</text>
</comment>
<gene>
    <name evidence="8" type="ORF">L202_05010</name>
</gene>
<feature type="compositionally biased region" description="Basic residues" evidence="6">
    <location>
        <begin position="68"/>
        <end position="79"/>
    </location>
</feature>
<dbReference type="InterPro" id="IPR004574">
    <property type="entry name" value="Alkb"/>
</dbReference>
<sequence length="429" mass="48021">MQDSAHSAFRLAEKHFKNRAHKDSFPSLRQWQRSLLDLSRPAAEEHDELWQAGWWCPDHDGTPPSSARRSKKTKAKDKGHRPEQARIDLTSVELPDGKVGYVVADGCILIPGYLSKEEQLAYALESLAEYTLPPNPLSLSTHYDLPQQGLFDLLVNDPESLILPKHMTIGSEGAVSESPTSQPKNRVLNDTEPASVIGYDEIVARNKSWKGDAPSEKLGCKRVEQLYKEIRWANLGWVYQWSTKSYDFSRETPIPFPKPLADLCSSAVAAIPWQQVFDPVKDPQSANYGWESWPDDYRPDTGIVNFYQLNDTLMAHVDRAELDPVRPLVSLSLGHAAIFLLGSDSRDDTPRPIILRSGDMLIMSGRGRQAYHGIPRILEGSLPLHLKAAEGDSLAMATAKRWLSSARININARQVFPPGFVRPTSHTTE</sequence>
<evidence type="ECO:0000256" key="3">
    <source>
        <dbReference type="ARBA" id="ARBA00023002"/>
    </source>
</evidence>
<evidence type="ECO:0000256" key="1">
    <source>
        <dbReference type="ARBA" id="ARBA00022723"/>
    </source>
</evidence>
<dbReference type="AlphaFoldDB" id="A0A1E3HNJ7"/>
<dbReference type="PANTHER" id="PTHR16557:SF2">
    <property type="entry name" value="NUCLEIC ACID DIOXYGENASE ALKBH1"/>
    <property type="match status" value="1"/>
</dbReference>
<dbReference type="GO" id="GO:0046872">
    <property type="term" value="F:metal ion binding"/>
    <property type="evidence" value="ECO:0007669"/>
    <property type="project" value="UniProtKB-KW"/>
</dbReference>
<dbReference type="GeneID" id="30156319"/>